<dbReference type="Pfam" id="PF01237">
    <property type="entry name" value="Oxysterol_BP"/>
    <property type="match status" value="1"/>
</dbReference>
<dbReference type="GO" id="GO:0005829">
    <property type="term" value="C:cytosol"/>
    <property type="evidence" value="ECO:0007669"/>
    <property type="project" value="TreeGrafter"/>
</dbReference>
<dbReference type="FunFam" id="2.40.160.120:FF:000001">
    <property type="entry name" value="Oxysterol-binding protein"/>
    <property type="match status" value="1"/>
</dbReference>
<dbReference type="GO" id="GO:0005886">
    <property type="term" value="C:plasma membrane"/>
    <property type="evidence" value="ECO:0007669"/>
    <property type="project" value="TreeGrafter"/>
</dbReference>
<name>A0A9N9S5S7_9DIPT</name>
<feature type="region of interest" description="Disordered" evidence="3">
    <location>
        <begin position="1"/>
        <end position="21"/>
    </location>
</feature>
<accession>A0A9N9S5S7</accession>
<dbReference type="AlphaFoldDB" id="A0A9N9S5S7"/>
<dbReference type="EMBL" id="OU895879">
    <property type="protein sequence ID" value="CAG9809823.1"/>
    <property type="molecule type" value="Genomic_DNA"/>
</dbReference>
<dbReference type="InterPro" id="IPR000648">
    <property type="entry name" value="Oxysterol-bd"/>
</dbReference>
<dbReference type="Gene3D" id="2.40.160.120">
    <property type="match status" value="1"/>
</dbReference>
<dbReference type="SUPFAM" id="SSF144000">
    <property type="entry name" value="Oxysterol-binding protein-like"/>
    <property type="match status" value="1"/>
</dbReference>
<protein>
    <recommendedName>
        <fullName evidence="6">Oxysterol-binding protein</fullName>
    </recommendedName>
</protein>
<dbReference type="PANTHER" id="PTHR10972:SF205">
    <property type="entry name" value="OXYSTEROL-BINDING PROTEIN 1"/>
    <property type="match status" value="1"/>
</dbReference>
<reference evidence="4" key="1">
    <citation type="submission" date="2022-01" db="EMBL/GenBank/DDBJ databases">
        <authorList>
            <person name="King R."/>
        </authorList>
    </citation>
    <scope>NUCLEOTIDE SEQUENCE</scope>
</reference>
<evidence type="ECO:0008006" key="6">
    <source>
        <dbReference type="Google" id="ProtNLM"/>
    </source>
</evidence>
<reference evidence="4" key="2">
    <citation type="submission" date="2022-10" db="EMBL/GenBank/DDBJ databases">
        <authorList>
            <consortium name="ENA_rothamsted_submissions"/>
            <consortium name="culmorum"/>
            <person name="King R."/>
        </authorList>
    </citation>
    <scope>NUCLEOTIDE SEQUENCE</scope>
</reference>
<evidence type="ECO:0000256" key="3">
    <source>
        <dbReference type="SAM" id="MobiDB-lite"/>
    </source>
</evidence>
<dbReference type="GO" id="GO:0097038">
    <property type="term" value="C:perinuclear endoplasmic reticulum"/>
    <property type="evidence" value="ECO:0007669"/>
    <property type="project" value="TreeGrafter"/>
</dbReference>
<evidence type="ECO:0000256" key="2">
    <source>
        <dbReference type="ARBA" id="ARBA00022553"/>
    </source>
</evidence>
<dbReference type="GO" id="GO:0032934">
    <property type="term" value="F:sterol binding"/>
    <property type="evidence" value="ECO:0007669"/>
    <property type="project" value="TreeGrafter"/>
</dbReference>
<organism evidence="4 5">
    <name type="scientific">Chironomus riparius</name>
    <dbReference type="NCBI Taxonomy" id="315576"/>
    <lineage>
        <taxon>Eukaryota</taxon>
        <taxon>Metazoa</taxon>
        <taxon>Ecdysozoa</taxon>
        <taxon>Arthropoda</taxon>
        <taxon>Hexapoda</taxon>
        <taxon>Insecta</taxon>
        <taxon>Pterygota</taxon>
        <taxon>Neoptera</taxon>
        <taxon>Endopterygota</taxon>
        <taxon>Diptera</taxon>
        <taxon>Nematocera</taxon>
        <taxon>Chironomoidea</taxon>
        <taxon>Chironomidae</taxon>
        <taxon>Chironominae</taxon>
        <taxon>Chironomus</taxon>
    </lineage>
</organism>
<evidence type="ECO:0000313" key="5">
    <source>
        <dbReference type="Proteomes" id="UP001153620"/>
    </source>
</evidence>
<dbReference type="OrthoDB" id="1854502at2759"/>
<sequence length="422" mass="49797">MSSNDKKQTSKVVDYKKQHNDKKMADHMNGNVVVRQRRTRIPDKPHHSISLWGILKNCIGRDLTKIAMPVHFNEPISFLQRNAEDFEYSDLLDKAAKCNDICDQLAYVTVFSSTTFSTCSERVAKPFNPLLGETYEFDRMEDMKWRMISEQVSHHPPILASNIESKNGWKAYQQLQIETRFRGKHITAISNGYFRIDFENTGATYTFNRPNFDIYNIIFGKMYVDIVGEVHVIGHNAAKGWKATLNYIPQTFFSKQPQRIVRGTIQDIQNNVRLVINGHWNDFITTARVNAVHHENKTEKYDTDEPVEIWKKRLPPPESQYYYHFTSFTCQLNEYEDGVAPTDSRLRPDQRLMEEGAWEESNHEKVRLEEIQRDRRKHGNDVVPLYFEKQPEEFSEHFVWKYVGNYWENKANQDWKKCPKIW</sequence>
<evidence type="ECO:0000256" key="1">
    <source>
        <dbReference type="ARBA" id="ARBA00008842"/>
    </source>
</evidence>
<dbReference type="GO" id="GO:0120009">
    <property type="term" value="P:intermembrane lipid transfer"/>
    <property type="evidence" value="ECO:0007669"/>
    <property type="project" value="UniProtKB-ARBA"/>
</dbReference>
<dbReference type="InterPro" id="IPR037239">
    <property type="entry name" value="OSBP_sf"/>
</dbReference>
<proteinExistence type="inferred from homology"/>
<evidence type="ECO:0000313" key="4">
    <source>
        <dbReference type="EMBL" id="CAG9809823.1"/>
    </source>
</evidence>
<comment type="similarity">
    <text evidence="1">Belongs to the OSBP family.</text>
</comment>
<gene>
    <name evidence="4" type="ORF">CHIRRI_LOCUS12643</name>
</gene>
<dbReference type="Proteomes" id="UP001153620">
    <property type="component" value="Chromosome 3"/>
</dbReference>
<keyword evidence="2" id="KW-0597">Phosphoprotein</keyword>
<dbReference type="PANTHER" id="PTHR10972">
    <property type="entry name" value="OXYSTEROL-BINDING PROTEIN-RELATED"/>
    <property type="match status" value="1"/>
</dbReference>
<keyword evidence="5" id="KW-1185">Reference proteome</keyword>